<dbReference type="OrthoDB" id="674948at2759"/>
<dbReference type="GeneID" id="28723453"/>
<keyword evidence="7" id="KW-0539">Nucleus</keyword>
<dbReference type="PANTHER" id="PTHR46714:SF6">
    <property type="entry name" value="TRANSCRIPTIONAL ACTIVATOR HAC1"/>
    <property type="match status" value="1"/>
</dbReference>
<organism evidence="10 11">
    <name type="scientific">Eremothecium sinecaudum</name>
    <dbReference type="NCBI Taxonomy" id="45286"/>
    <lineage>
        <taxon>Eukaryota</taxon>
        <taxon>Fungi</taxon>
        <taxon>Dikarya</taxon>
        <taxon>Ascomycota</taxon>
        <taxon>Saccharomycotina</taxon>
        <taxon>Saccharomycetes</taxon>
        <taxon>Saccharomycetales</taxon>
        <taxon>Saccharomycetaceae</taxon>
        <taxon>Eremothecium</taxon>
    </lineage>
</organism>
<evidence type="ECO:0000256" key="4">
    <source>
        <dbReference type="ARBA" id="ARBA00023125"/>
    </source>
</evidence>
<evidence type="ECO:0000256" key="2">
    <source>
        <dbReference type="ARBA" id="ARBA00007163"/>
    </source>
</evidence>
<feature type="compositionally biased region" description="Low complexity" evidence="8">
    <location>
        <begin position="100"/>
        <end position="116"/>
    </location>
</feature>
<feature type="compositionally biased region" description="Low complexity" evidence="8">
    <location>
        <begin position="124"/>
        <end position="134"/>
    </location>
</feature>
<comment type="subcellular location">
    <subcellularLocation>
        <location evidence="1">Nucleus</location>
    </subcellularLocation>
</comment>
<dbReference type="STRING" id="45286.A0A0X8HRP7"/>
<dbReference type="GO" id="GO:0006986">
    <property type="term" value="P:response to unfolded protein"/>
    <property type="evidence" value="ECO:0007669"/>
    <property type="project" value="UniProtKB-KW"/>
</dbReference>
<keyword evidence="4" id="KW-0238">DNA-binding</keyword>
<dbReference type="InterPro" id="IPR046347">
    <property type="entry name" value="bZIP_sf"/>
</dbReference>
<evidence type="ECO:0000256" key="1">
    <source>
        <dbReference type="ARBA" id="ARBA00004123"/>
    </source>
</evidence>
<evidence type="ECO:0000313" key="11">
    <source>
        <dbReference type="Proteomes" id="UP000243052"/>
    </source>
</evidence>
<gene>
    <name evidence="10" type="ORF">AW171_hschr42099</name>
</gene>
<keyword evidence="6" id="KW-0834">Unfolded protein response</keyword>
<dbReference type="GO" id="GO:0005634">
    <property type="term" value="C:nucleus"/>
    <property type="evidence" value="ECO:0007669"/>
    <property type="project" value="UniProtKB-SubCell"/>
</dbReference>
<dbReference type="EMBL" id="CP014244">
    <property type="protein sequence ID" value="AMD20215.1"/>
    <property type="molecule type" value="Genomic_DNA"/>
</dbReference>
<dbReference type="GO" id="GO:0003677">
    <property type="term" value="F:DNA binding"/>
    <property type="evidence" value="ECO:0007669"/>
    <property type="project" value="UniProtKB-KW"/>
</dbReference>
<dbReference type="InterPro" id="IPR004827">
    <property type="entry name" value="bZIP"/>
</dbReference>
<dbReference type="Gene3D" id="1.20.5.170">
    <property type="match status" value="1"/>
</dbReference>
<dbReference type="CDD" id="cd14710">
    <property type="entry name" value="bZIP_HAC1-like"/>
    <property type="match status" value="1"/>
</dbReference>
<evidence type="ECO:0000313" key="10">
    <source>
        <dbReference type="EMBL" id="AMD20215.1"/>
    </source>
</evidence>
<sequence>MTTYTANEIPADFKSTLPPRKRAKTQEEKEQRRIERILRNRKAAHQSREKKRLHLMYLEKKCALLERIVARVDLTEVSEESDDGELRRAVRDYEAFVHAGRSSDSGGSSIPSATSAMTTPGAKSPSMSGTTPGSPCTTVLGAEGAGFEQRETQLENGTGFGKADAESYSYIGGAAYVPSFAVYDEADPRGLAGAKSGTNESWDLLLTHSNSYQLENNVSEPLQMADSSLELDHWRNPAEIALWERSE</sequence>
<protein>
    <submittedName>
        <fullName evidence="10">HDL529Wp</fullName>
    </submittedName>
</protein>
<dbReference type="SUPFAM" id="SSF57959">
    <property type="entry name" value="Leucine zipper domain"/>
    <property type="match status" value="1"/>
</dbReference>
<feature type="region of interest" description="Disordered" evidence="8">
    <location>
        <begin position="1"/>
        <end position="32"/>
    </location>
</feature>
<keyword evidence="11" id="KW-1185">Reference proteome</keyword>
<dbReference type="GO" id="GO:0000981">
    <property type="term" value="F:DNA-binding transcription factor activity, RNA polymerase II-specific"/>
    <property type="evidence" value="ECO:0007669"/>
    <property type="project" value="InterPro"/>
</dbReference>
<evidence type="ECO:0000256" key="7">
    <source>
        <dbReference type="ARBA" id="ARBA00023242"/>
    </source>
</evidence>
<accession>A0A0X8HRP7</accession>
<reference evidence="10 11" key="1">
    <citation type="submission" date="2016-01" db="EMBL/GenBank/DDBJ databases">
        <title>Genome sequence of the yeast Holleya sinecauda.</title>
        <authorList>
            <person name="Dietrich F.S."/>
        </authorList>
    </citation>
    <scope>NUCLEOTIDE SEQUENCE [LARGE SCALE GENOMIC DNA]</scope>
    <source>
        <strain evidence="10 11">ATCC 58844</strain>
    </source>
</reference>
<evidence type="ECO:0000259" key="9">
    <source>
        <dbReference type="PROSITE" id="PS00036"/>
    </source>
</evidence>
<dbReference type="RefSeq" id="XP_017987211.1">
    <property type="nucleotide sequence ID" value="XM_018132211.1"/>
</dbReference>
<dbReference type="SMART" id="SM00338">
    <property type="entry name" value="BRLZ"/>
    <property type="match status" value="1"/>
</dbReference>
<keyword evidence="3" id="KW-0805">Transcription regulation</keyword>
<dbReference type="PROSITE" id="PS00036">
    <property type="entry name" value="BZIP_BASIC"/>
    <property type="match status" value="1"/>
</dbReference>
<feature type="region of interest" description="Disordered" evidence="8">
    <location>
        <begin position="100"/>
        <end position="134"/>
    </location>
</feature>
<evidence type="ECO:0000256" key="3">
    <source>
        <dbReference type="ARBA" id="ARBA00023015"/>
    </source>
</evidence>
<name>A0A0X8HRP7_9SACH</name>
<dbReference type="PANTHER" id="PTHR46714">
    <property type="entry name" value="TRANSCRIPTIONAL ACTIVATOR HAC1"/>
    <property type="match status" value="1"/>
</dbReference>
<dbReference type="GO" id="GO:0045944">
    <property type="term" value="P:positive regulation of transcription by RNA polymerase II"/>
    <property type="evidence" value="ECO:0007669"/>
    <property type="project" value="InterPro"/>
</dbReference>
<dbReference type="AlphaFoldDB" id="A0A0X8HRP7"/>
<proteinExistence type="inferred from homology"/>
<feature type="domain" description="BZIP" evidence="9">
    <location>
        <begin position="36"/>
        <end position="50"/>
    </location>
</feature>
<evidence type="ECO:0000256" key="5">
    <source>
        <dbReference type="ARBA" id="ARBA00023163"/>
    </source>
</evidence>
<comment type="similarity">
    <text evidence="2">Belongs to the bZIP family.</text>
</comment>
<dbReference type="InterPro" id="IPR044280">
    <property type="entry name" value="Hac1/HY5"/>
</dbReference>
<evidence type="ECO:0000256" key="8">
    <source>
        <dbReference type="SAM" id="MobiDB-lite"/>
    </source>
</evidence>
<dbReference type="Proteomes" id="UP000243052">
    <property type="component" value="Chromosome iv"/>
</dbReference>
<evidence type="ECO:0000256" key="6">
    <source>
        <dbReference type="ARBA" id="ARBA00023230"/>
    </source>
</evidence>
<keyword evidence="5" id="KW-0804">Transcription</keyword>